<dbReference type="InterPro" id="IPR036471">
    <property type="entry name" value="Colicin_D_sf"/>
</dbReference>
<evidence type="ECO:0000259" key="1">
    <source>
        <dbReference type="Pfam" id="PF09204"/>
    </source>
</evidence>
<dbReference type="Pfam" id="PF09204">
    <property type="entry name" value="Colicin_immun"/>
    <property type="match status" value="1"/>
</dbReference>
<dbReference type="InterPro" id="IPR015287">
    <property type="entry name" value="Colicin_D_immunity_dom"/>
</dbReference>
<dbReference type="GO" id="GO:0015643">
    <property type="term" value="F:toxic substance binding"/>
    <property type="evidence" value="ECO:0007669"/>
    <property type="project" value="InterPro"/>
</dbReference>
<evidence type="ECO:0000313" key="2">
    <source>
        <dbReference type="EMBL" id="RYU90153.1"/>
    </source>
</evidence>
<dbReference type="OrthoDB" id="798814at2"/>
<reference evidence="2 3" key="1">
    <citation type="submission" date="2019-02" db="EMBL/GenBank/DDBJ databases">
        <title>Bacterial novel species Mucilaginibacter sp. 17JY9-4 isolated from soil.</title>
        <authorList>
            <person name="Jung H.-Y."/>
        </authorList>
    </citation>
    <scope>NUCLEOTIDE SEQUENCE [LARGE SCALE GENOMIC DNA]</scope>
    <source>
        <strain evidence="2 3">17JY9-4</strain>
    </source>
</reference>
<organism evidence="2 3">
    <name type="scientific">Mucilaginibacter terrigena</name>
    <dbReference type="NCBI Taxonomy" id="2492395"/>
    <lineage>
        <taxon>Bacteria</taxon>
        <taxon>Pseudomonadati</taxon>
        <taxon>Bacteroidota</taxon>
        <taxon>Sphingobacteriia</taxon>
        <taxon>Sphingobacteriales</taxon>
        <taxon>Sphingobacteriaceae</taxon>
        <taxon>Mucilaginibacter</taxon>
    </lineage>
</organism>
<gene>
    <name evidence="2" type="ORF">EWM62_11470</name>
</gene>
<dbReference type="Proteomes" id="UP000293331">
    <property type="component" value="Unassembled WGS sequence"/>
</dbReference>
<dbReference type="RefSeq" id="WP_129876810.1">
    <property type="nucleotide sequence ID" value="NZ_SEWG01000004.1"/>
</dbReference>
<protein>
    <recommendedName>
        <fullName evidence="1">Colicin D immunity protein domain-containing protein</fullName>
    </recommendedName>
</protein>
<accession>A0A4Q5LM15</accession>
<evidence type="ECO:0000313" key="3">
    <source>
        <dbReference type="Proteomes" id="UP000293331"/>
    </source>
</evidence>
<dbReference type="AlphaFoldDB" id="A0A4Q5LM15"/>
<keyword evidence="3" id="KW-1185">Reference proteome</keyword>
<dbReference type="EMBL" id="SEWG01000004">
    <property type="protein sequence ID" value="RYU90153.1"/>
    <property type="molecule type" value="Genomic_DNA"/>
</dbReference>
<proteinExistence type="predicted"/>
<comment type="caution">
    <text evidence="2">The sequence shown here is derived from an EMBL/GenBank/DDBJ whole genome shotgun (WGS) entry which is preliminary data.</text>
</comment>
<feature type="domain" description="Colicin D immunity protein" evidence="1">
    <location>
        <begin position="9"/>
        <end position="96"/>
    </location>
</feature>
<sequence length="99" mass="12161">MKLLDRIHLQKYIYLMDQFLNDTIGAELFDTIFIQLRREDNYWMSGSFDYLTQKILDTYFLDIDEYTPVHLFEKNDSYNIDEEELKRRTREVYKKLTDG</sequence>
<name>A0A4Q5LM15_9SPHI</name>
<dbReference type="GO" id="GO:0030153">
    <property type="term" value="P:bacteriocin immunity"/>
    <property type="evidence" value="ECO:0007669"/>
    <property type="project" value="InterPro"/>
</dbReference>
<dbReference type="Gene3D" id="1.20.120.650">
    <property type="entry name" value="Colicin D"/>
    <property type="match status" value="1"/>
</dbReference>